<dbReference type="InterPro" id="IPR050381">
    <property type="entry name" value="SLX1_endonuclease"/>
</dbReference>
<dbReference type="PROSITE" id="PS50164">
    <property type="entry name" value="GIY_YIG"/>
    <property type="match status" value="1"/>
</dbReference>
<dbReference type="EMBL" id="MK072439">
    <property type="protein sequence ID" value="AYV85075.1"/>
    <property type="molecule type" value="Genomic_DNA"/>
</dbReference>
<feature type="domain" description="GIY-YIG" evidence="1">
    <location>
        <begin position="5"/>
        <end position="87"/>
    </location>
</feature>
<name>A0A3G5ACX5_9VIRU</name>
<evidence type="ECO:0000313" key="2">
    <source>
        <dbReference type="EMBL" id="AYV85075.1"/>
    </source>
</evidence>
<reference evidence="2" key="1">
    <citation type="submission" date="2018-10" db="EMBL/GenBank/DDBJ databases">
        <title>Hidden diversity of soil giant viruses.</title>
        <authorList>
            <person name="Schulz F."/>
            <person name="Alteio L."/>
            <person name="Goudeau D."/>
            <person name="Ryan E.M."/>
            <person name="Malmstrom R.R."/>
            <person name="Blanchard J."/>
            <person name="Woyke T."/>
        </authorList>
    </citation>
    <scope>NUCLEOTIDE SEQUENCE</scope>
    <source>
        <strain evidence="2">SAV1</strain>
    </source>
</reference>
<proteinExistence type="predicted"/>
<evidence type="ECO:0000259" key="1">
    <source>
        <dbReference type="PROSITE" id="PS50164"/>
    </source>
</evidence>
<dbReference type="InterPro" id="IPR035901">
    <property type="entry name" value="GIY-YIG_endonuc_sf"/>
</dbReference>
<dbReference type="Pfam" id="PF01541">
    <property type="entry name" value="GIY-YIG"/>
    <property type="match status" value="1"/>
</dbReference>
<organism evidence="2">
    <name type="scientific">Satyrvirus sp</name>
    <dbReference type="NCBI Taxonomy" id="2487771"/>
    <lineage>
        <taxon>Viruses</taxon>
        <taxon>Varidnaviria</taxon>
        <taxon>Bamfordvirae</taxon>
        <taxon>Nucleocytoviricota</taxon>
        <taxon>Megaviricetes</taxon>
        <taxon>Imitervirales</taxon>
        <taxon>Mimiviridae</taxon>
        <taxon>Megamimivirinae</taxon>
    </lineage>
</organism>
<dbReference type="SUPFAM" id="SSF82771">
    <property type="entry name" value="GIY-YIG endonuclease"/>
    <property type="match status" value="1"/>
</dbReference>
<accession>A0A3G5ACX5</accession>
<sequence length="175" mass="20675">MFEIFGWVCYMIISLDSHCTYIGSTNNFIRRLNNHNRNDPNIKRTGAKRTRGQTWIPALVVSGFSSKNACLSFEAGWKRLSKKRNNRRLYPLNIVSEMIFRYGSNPRWNRIMDLLYFTNNFTLLENKFKMNHSLEHKIILPEKILISIFVNGWSEYIKKLPWPYFISAEEVGTTL</sequence>
<dbReference type="Gene3D" id="3.40.1440.10">
    <property type="entry name" value="GIY-YIG endonuclease"/>
    <property type="match status" value="1"/>
</dbReference>
<dbReference type="InterPro" id="IPR000305">
    <property type="entry name" value="GIY-YIG_endonuc"/>
</dbReference>
<dbReference type="PANTHER" id="PTHR20208">
    <property type="entry name" value="STRUCTURE-SPECIFIC ENDONUCLEASE SUBUNIT SLX1"/>
    <property type="match status" value="1"/>
</dbReference>
<gene>
    <name evidence="2" type="ORF">Satyrvirus3_6</name>
</gene>
<protein>
    <submittedName>
        <fullName evidence="2">Putative endo/excinuclease amino terminal domain protein</fullName>
    </submittedName>
</protein>